<evidence type="ECO:0000256" key="2">
    <source>
        <dbReference type="ARBA" id="ARBA00022729"/>
    </source>
</evidence>
<accession>A0A2N9GG18</accession>
<dbReference type="EMBL" id="OIVN01001831">
    <property type="protein sequence ID" value="SPC98094.1"/>
    <property type="molecule type" value="Genomic_DNA"/>
</dbReference>
<dbReference type="SUPFAM" id="SSF52058">
    <property type="entry name" value="L domain-like"/>
    <property type="match status" value="1"/>
</dbReference>
<reference evidence="4" key="1">
    <citation type="submission" date="2018-02" db="EMBL/GenBank/DDBJ databases">
        <authorList>
            <person name="Cohen D.B."/>
            <person name="Kent A.D."/>
        </authorList>
    </citation>
    <scope>NUCLEOTIDE SEQUENCE</scope>
</reference>
<evidence type="ECO:0000256" key="3">
    <source>
        <dbReference type="ARBA" id="ARBA00022737"/>
    </source>
</evidence>
<dbReference type="Pfam" id="PF00560">
    <property type="entry name" value="LRR_1"/>
    <property type="match status" value="2"/>
</dbReference>
<name>A0A2N9GG18_FAGSY</name>
<evidence type="ECO:0000313" key="4">
    <source>
        <dbReference type="EMBL" id="SPC98094.1"/>
    </source>
</evidence>
<dbReference type="PANTHER" id="PTHR47988">
    <property type="entry name" value="SOMATIC EMBRYOGENESIS RECEPTOR KINASE 1"/>
    <property type="match status" value="1"/>
</dbReference>
<dbReference type="AlphaFoldDB" id="A0A2N9GG18"/>
<keyword evidence="1" id="KW-0433">Leucine-rich repeat</keyword>
<keyword evidence="2" id="KW-0732">Signal</keyword>
<dbReference type="InterPro" id="IPR032675">
    <property type="entry name" value="LRR_dom_sf"/>
</dbReference>
<dbReference type="FunFam" id="3.80.10.10:FF:000383">
    <property type="entry name" value="Leucine-rich repeat receptor protein kinase EMS1"/>
    <property type="match status" value="1"/>
</dbReference>
<sequence length="253" mass="27712">MQVLTQISRNTKSVEEKMSRQAQNSRIGLTLIKLMLLQCMGVIIQVKAQVGRLPDDELKALVKIAAQVGKKGWNFKVDPCINESRWATPISNSQATLQQFSHLQLLIPSWFLKGQDLAGVLPPALVKLPYLKTIDLTRNYLSGNIPANGLLTKLEYLSITVNNLSGPIPSFLGNITTLKYMSIESNLFSGMVPIELGKLVNLENLILSSNNLTGVFPVALTNLTKLTELEIQASGFKGPIPSSISILSNLTEL</sequence>
<evidence type="ECO:0000256" key="1">
    <source>
        <dbReference type="ARBA" id="ARBA00022614"/>
    </source>
</evidence>
<gene>
    <name evidence="4" type="ORF">FSB_LOCUS25976</name>
</gene>
<organism evidence="4">
    <name type="scientific">Fagus sylvatica</name>
    <name type="common">Beechnut</name>
    <dbReference type="NCBI Taxonomy" id="28930"/>
    <lineage>
        <taxon>Eukaryota</taxon>
        <taxon>Viridiplantae</taxon>
        <taxon>Streptophyta</taxon>
        <taxon>Embryophyta</taxon>
        <taxon>Tracheophyta</taxon>
        <taxon>Spermatophyta</taxon>
        <taxon>Magnoliopsida</taxon>
        <taxon>eudicotyledons</taxon>
        <taxon>Gunneridae</taxon>
        <taxon>Pentapetalae</taxon>
        <taxon>rosids</taxon>
        <taxon>fabids</taxon>
        <taxon>Fagales</taxon>
        <taxon>Fagaceae</taxon>
        <taxon>Fagus</taxon>
    </lineage>
</organism>
<proteinExistence type="predicted"/>
<dbReference type="InterPro" id="IPR001611">
    <property type="entry name" value="Leu-rich_rpt"/>
</dbReference>
<protein>
    <recommendedName>
        <fullName evidence="5">Leucine-rich repeat-containing N-terminal plant-type domain-containing protein</fullName>
    </recommendedName>
</protein>
<keyword evidence="3" id="KW-0677">Repeat</keyword>
<evidence type="ECO:0008006" key="5">
    <source>
        <dbReference type="Google" id="ProtNLM"/>
    </source>
</evidence>
<dbReference type="Gene3D" id="3.80.10.10">
    <property type="entry name" value="Ribonuclease Inhibitor"/>
    <property type="match status" value="1"/>
</dbReference>